<feature type="compositionally biased region" description="Low complexity" evidence="1">
    <location>
        <begin position="18"/>
        <end position="39"/>
    </location>
</feature>
<feature type="compositionally biased region" description="Low complexity" evidence="1">
    <location>
        <begin position="133"/>
        <end position="142"/>
    </location>
</feature>
<accession>A0A2P5HPG1</accession>
<evidence type="ECO:0000313" key="3">
    <source>
        <dbReference type="Proteomes" id="UP000094444"/>
    </source>
</evidence>
<keyword evidence="3" id="KW-1185">Reference proteome</keyword>
<feature type="region of interest" description="Disordered" evidence="1">
    <location>
        <begin position="1"/>
        <end position="47"/>
    </location>
</feature>
<evidence type="ECO:0000256" key="1">
    <source>
        <dbReference type="SAM" id="MobiDB-lite"/>
    </source>
</evidence>
<dbReference type="OrthoDB" id="10588718at2759"/>
<dbReference type="AlphaFoldDB" id="A0A2P5HPG1"/>
<sequence length="154" mass="16954">MATITTNTMPSSKDPFEKSTASTSATKGSSSGLTPTSTGAQQSRPHDVVLTFRWNTRSTPFAQRDYVNATSTVEGKLGGRHTQIRADKWAALSERYRNDPVGYKKALKKLRYQDNKDKRIQAANQVVAAATVTSETTQTQSAWATKLEEEPNLE</sequence>
<comment type="caution">
    <text evidence="2">The sequence shown here is derived from an EMBL/GenBank/DDBJ whole genome shotgun (WGS) entry which is preliminary data.</text>
</comment>
<organism evidence="2 3">
    <name type="scientific">Diaporthe helianthi</name>
    <dbReference type="NCBI Taxonomy" id="158607"/>
    <lineage>
        <taxon>Eukaryota</taxon>
        <taxon>Fungi</taxon>
        <taxon>Dikarya</taxon>
        <taxon>Ascomycota</taxon>
        <taxon>Pezizomycotina</taxon>
        <taxon>Sordariomycetes</taxon>
        <taxon>Sordariomycetidae</taxon>
        <taxon>Diaporthales</taxon>
        <taxon>Diaporthaceae</taxon>
        <taxon>Diaporthe</taxon>
    </lineage>
</organism>
<proteinExistence type="predicted"/>
<dbReference type="InParanoid" id="A0A2P5HPG1"/>
<feature type="region of interest" description="Disordered" evidence="1">
    <location>
        <begin position="133"/>
        <end position="154"/>
    </location>
</feature>
<reference evidence="2" key="1">
    <citation type="submission" date="2017-09" db="EMBL/GenBank/DDBJ databases">
        <title>Polyketide synthases of a Diaporthe helianthi virulent isolate.</title>
        <authorList>
            <person name="Baroncelli R."/>
        </authorList>
    </citation>
    <scope>NUCLEOTIDE SEQUENCE [LARGE SCALE GENOMIC DNA]</scope>
    <source>
        <strain evidence="2">7/96</strain>
    </source>
</reference>
<dbReference type="Proteomes" id="UP000094444">
    <property type="component" value="Unassembled WGS sequence"/>
</dbReference>
<name>A0A2P5HPG1_DIAHE</name>
<gene>
    <name evidence="2" type="ORF">DHEL01_v209463</name>
</gene>
<evidence type="ECO:0000313" key="2">
    <source>
        <dbReference type="EMBL" id="POS72146.1"/>
    </source>
</evidence>
<dbReference type="EMBL" id="MAVT02001072">
    <property type="protein sequence ID" value="POS72146.1"/>
    <property type="molecule type" value="Genomic_DNA"/>
</dbReference>
<protein>
    <submittedName>
        <fullName evidence="2">Uncharacterized protein</fullName>
    </submittedName>
</protein>
<feature type="compositionally biased region" description="Polar residues" evidence="1">
    <location>
        <begin position="1"/>
        <end position="11"/>
    </location>
</feature>